<dbReference type="SMART" id="SM00239">
    <property type="entry name" value="C2"/>
    <property type="match status" value="3"/>
</dbReference>
<feature type="domain" description="C2" evidence="5">
    <location>
        <begin position="158"/>
        <end position="277"/>
    </location>
</feature>
<feature type="domain" description="C2" evidence="5">
    <location>
        <begin position="335"/>
        <end position="455"/>
    </location>
</feature>
<evidence type="ECO:0000256" key="3">
    <source>
        <dbReference type="SAM" id="Coils"/>
    </source>
</evidence>
<protein>
    <recommendedName>
        <fullName evidence="5">C2 domain-containing protein</fullName>
    </recommendedName>
</protein>
<keyword evidence="1" id="KW-0479">Metal-binding</keyword>
<feature type="region of interest" description="Disordered" evidence="4">
    <location>
        <begin position="1254"/>
        <end position="1291"/>
    </location>
</feature>
<feature type="compositionally biased region" description="Basic and acidic residues" evidence="4">
    <location>
        <begin position="1281"/>
        <end position="1291"/>
    </location>
</feature>
<dbReference type="CDD" id="cd00030">
    <property type="entry name" value="C2"/>
    <property type="match status" value="3"/>
</dbReference>
<accession>A0A6U4MH58</accession>
<evidence type="ECO:0000256" key="2">
    <source>
        <dbReference type="ARBA" id="ARBA00022837"/>
    </source>
</evidence>
<name>A0A6U4MH58_HEMAN</name>
<dbReference type="SUPFAM" id="SSF49562">
    <property type="entry name" value="C2 domain (Calcium/lipid-binding domain, CaLB)"/>
    <property type="match status" value="3"/>
</dbReference>
<sequence length="1291" mass="144694">MSGADDKRPKALKVVVVEINHLPKKDWGTGKCDAFVQLEFEETSVKTQVIEKTYDPIFDEEFVFDVGTDVEGVGDLELKVWDYDKGTKDDLVGTCRISEGDMVRMLRGRINTPLPDEVAEQTLVVINKGKAVTGYDKKTCTVKLQFSIQESVRRLAKSKTRSSGLIDPSSPGGSKKMLEFIVHSVENLPKMDTMGKCDPFIRIHYFGGEYDTAVVKNVYEAFWETKFGFKNDGDLGDARFELLDWNRIGKSDTVGEFVISAKKIGEVLRHDVGYEEKKEYRVKGQEGGEVNGKNGKVCIVKVTARVSAFTEKRLALARSGSGRELKATQSTKDLGRAPSAGGAGAVKKEMQKALRVVLVKGDHMPKMDVGTGKCDPVVELRYGEQRQKSEVKKGTYSPVWNQKFLFEVIDPTRPIGDVEVIVNDWDMGTADDFVGRCHVTSRMIADTLQNLPGWVGKEVTMELVDHHDHTVIGKDREPATVTVRLGVEEIEKKAKAPEPTAAEKAKPLVAQELQLVKNDPQKAAEELVRLKMLLEDKEAARRSTMKVLAQRIFGLEGQRKELTMELDTKGPIADGIYQLVPTLGQPNHYSDLTIEAEAQGEVPTSERGEMREFEAHCNIIWAMCEGLRGHLVTAAGKDLNKGEKHTVYLKWHEVKLEFEGERKGGEEVVEEKKASGKDSHKEHDWDPKTCVSVPGSVQGVPMRCSCAHGAFSGLKGIGKLCPRCMGKMDGSGGDSSQSSGPVKFRIVGALPSVIAKVLTYIYSARCEPPFTDKEVPDAILVSKHFGLIFLLEHLFRQKWFPRYGIAMWEAARHIADTFGSEHTDSSTEGDRRGGEKAAALSKKWFGIILTNKFGHFDPDKVWPDDGAKYLSLQGFKMLLSSEMLNVEEIFIFKCAMLWGKERLRRHQAAEAKWEEDKENARDPTVLAKVKVIKWAFKDASSEVMRAVRFPFISIDSLNTTVSMDPDYMKGNFCDASNIPLVLRAVFQQNGQTFPTVDPDVSWRAPRVGSIHYNGEWEWRYCKSAFQDQKRMWPVKEAFREDGELLNMSWMTDEQIRQRGWSKVEIFNLILPEATERDTSLRDVINSFLFIASRSQLQGVDSFQHRSEIDQVLRGGQADKGADKIKKQVSAFLGNKQARMEKAKDALRAHIKQLVEEERRQGAIGGRGGTRGLLAVGRVRKSFTNNGLTDPRLHGHCFLIFDNLADARDVILHYNNRPFFRAVMKPGGLEPDRWEQVGNDNQLLRIKLAGADPSFNDQGGTYQDPQFSLQRTVTKGNIKQSKRVDSLGRSKS</sequence>
<dbReference type="EMBL" id="HBFX01060937">
    <property type="protein sequence ID" value="CAD8985704.1"/>
    <property type="molecule type" value="Transcribed_RNA"/>
</dbReference>
<gene>
    <name evidence="6" type="ORF">HAND00432_LOCUS36717</name>
</gene>
<keyword evidence="3" id="KW-0175">Coiled coil</keyword>
<dbReference type="Gene3D" id="2.60.40.150">
    <property type="entry name" value="C2 domain"/>
    <property type="match status" value="3"/>
</dbReference>
<evidence type="ECO:0000259" key="5">
    <source>
        <dbReference type="PROSITE" id="PS50004"/>
    </source>
</evidence>
<feature type="region of interest" description="Disordered" evidence="4">
    <location>
        <begin position="321"/>
        <end position="342"/>
    </location>
</feature>
<dbReference type="Pfam" id="PF00168">
    <property type="entry name" value="C2"/>
    <property type="match status" value="3"/>
</dbReference>
<proteinExistence type="predicted"/>
<evidence type="ECO:0000256" key="1">
    <source>
        <dbReference type="ARBA" id="ARBA00022723"/>
    </source>
</evidence>
<reference evidence="6" key="1">
    <citation type="submission" date="2021-01" db="EMBL/GenBank/DDBJ databases">
        <authorList>
            <person name="Corre E."/>
            <person name="Pelletier E."/>
            <person name="Niang G."/>
            <person name="Scheremetjew M."/>
            <person name="Finn R."/>
            <person name="Kale V."/>
            <person name="Holt S."/>
            <person name="Cochrane G."/>
            <person name="Meng A."/>
            <person name="Brown T."/>
            <person name="Cohen L."/>
        </authorList>
    </citation>
    <scope>NUCLEOTIDE SEQUENCE</scope>
    <source>
        <strain evidence="6">CCMP644</strain>
    </source>
</reference>
<dbReference type="InterPro" id="IPR000008">
    <property type="entry name" value="C2_dom"/>
</dbReference>
<feature type="domain" description="C2" evidence="5">
    <location>
        <begin position="1"/>
        <end position="114"/>
    </location>
</feature>
<dbReference type="PROSITE" id="PS50004">
    <property type="entry name" value="C2"/>
    <property type="match status" value="3"/>
</dbReference>
<feature type="compositionally biased region" description="Polar residues" evidence="4">
    <location>
        <begin position="1254"/>
        <end position="1278"/>
    </location>
</feature>
<evidence type="ECO:0000256" key="4">
    <source>
        <dbReference type="SAM" id="MobiDB-lite"/>
    </source>
</evidence>
<evidence type="ECO:0000313" key="6">
    <source>
        <dbReference type="EMBL" id="CAD8985704.1"/>
    </source>
</evidence>
<feature type="coiled-coil region" evidence="3">
    <location>
        <begin position="1132"/>
        <end position="1159"/>
    </location>
</feature>
<dbReference type="PANTHER" id="PTHR45911">
    <property type="entry name" value="C2 DOMAIN-CONTAINING PROTEIN"/>
    <property type="match status" value="1"/>
</dbReference>
<feature type="region of interest" description="Disordered" evidence="4">
    <location>
        <begin position="663"/>
        <end position="685"/>
    </location>
</feature>
<organism evidence="6">
    <name type="scientific">Hemiselmis andersenii</name>
    <name type="common">Cryptophyte alga</name>
    <dbReference type="NCBI Taxonomy" id="464988"/>
    <lineage>
        <taxon>Eukaryota</taxon>
        <taxon>Cryptophyceae</taxon>
        <taxon>Cryptomonadales</taxon>
        <taxon>Hemiselmidaceae</taxon>
        <taxon>Hemiselmis</taxon>
    </lineage>
</organism>
<dbReference type="InterPro" id="IPR035892">
    <property type="entry name" value="C2_domain_sf"/>
</dbReference>
<keyword evidence="2" id="KW-0106">Calcium</keyword>
<dbReference type="GO" id="GO:0046872">
    <property type="term" value="F:metal ion binding"/>
    <property type="evidence" value="ECO:0007669"/>
    <property type="project" value="UniProtKB-KW"/>
</dbReference>